<dbReference type="InterPro" id="IPR003689">
    <property type="entry name" value="ZIP"/>
</dbReference>
<comment type="caution">
    <text evidence="6">The sequence shown here is derived from an EMBL/GenBank/DDBJ whole genome shotgun (WGS) entry which is preliminary data.</text>
</comment>
<comment type="subcellular location">
    <subcellularLocation>
        <location evidence="1">Membrane</location>
        <topology evidence="1">Multi-pass membrane protein</topology>
    </subcellularLocation>
</comment>
<accession>A0A2S4UVC2</accession>
<reference evidence="7" key="2">
    <citation type="journal article" date="2018" name="BMC Genomics">
        <title>Genomic insights into host adaptation between the wheat stripe rust pathogen (Puccinia striiformis f. sp. tritici) and the barley stripe rust pathogen (Puccinia striiformis f. sp. hordei).</title>
        <authorList>
            <person name="Xia C."/>
            <person name="Wang M."/>
            <person name="Yin C."/>
            <person name="Cornejo O.E."/>
            <person name="Hulbert S.H."/>
            <person name="Chen X."/>
        </authorList>
    </citation>
    <scope>NUCLEOTIDE SEQUENCE [LARGE SCALE GENOMIC DNA]</scope>
    <source>
        <strain evidence="7">93TX-2</strain>
    </source>
</reference>
<keyword evidence="4 5" id="KW-0472">Membrane</keyword>
<evidence type="ECO:0000256" key="3">
    <source>
        <dbReference type="ARBA" id="ARBA00022989"/>
    </source>
</evidence>
<evidence type="ECO:0000256" key="5">
    <source>
        <dbReference type="SAM" id="Phobius"/>
    </source>
</evidence>
<reference evidence="7" key="3">
    <citation type="journal article" date="2018" name="Mol. Plant Microbe Interact.">
        <title>Genome sequence resources for the wheat stripe rust pathogen (Puccinia striiformis f. sp. tritici) and the barley stripe rust pathogen (Puccinia striiformis f. sp. hordei).</title>
        <authorList>
            <person name="Xia C."/>
            <person name="Wang M."/>
            <person name="Yin C."/>
            <person name="Cornejo O.E."/>
            <person name="Hulbert S.H."/>
            <person name="Chen X."/>
        </authorList>
    </citation>
    <scope>NUCLEOTIDE SEQUENCE [LARGE SCALE GENOMIC DNA]</scope>
    <source>
        <strain evidence="7">93TX-2</strain>
    </source>
</reference>
<evidence type="ECO:0000256" key="1">
    <source>
        <dbReference type="ARBA" id="ARBA00004141"/>
    </source>
</evidence>
<name>A0A2S4UVC2_9BASI</name>
<sequence>TIEIITFSGCHRWITQQRRARRVFRMSAINDRLALRIAAIFVILVTSILGTLFPVLTRQSQRVSVPPWVYEAVKYFGSGVILATALIHLQAPASESLSSPCLSAGWSLYPFSQGITLASIFAIFIIEIIAIRVGTSRLAALGLKYCAHGINADQSPAEDAKTPSASGALDTTQPSALRLESNLDKFSEETATTRAGVPSAEVCSQLIGAAILELGVIFHSIVIGLTLAVNEQFTTFFLVIIFHRKVYSLFLARATPNQTAHVPHSFVTFFPFRNAQDCPNCHFRTGSDDYPSGVVWLYSFVTPLGLALGLALRNTYNPNSATALIVSGCLDSFSAGILLYTGLVELLAHDFIFNKTLLLEHSNTRLTFDIGCVVAGAGQIDGPTGSMGMISQTQVANAAEILARRPSLSNHQTRLDPSAIQYLVNCNRYPSKIPSLFWKQSLASVSLQPIRRSFRNHKLFFLSSAGLTYPKRIHHAVLLSQGDQPNRNSIIPNYHPFRLQSILASLYTTDSN</sequence>
<dbReference type="VEuPathDB" id="FungiDB:PSTT_10466"/>
<dbReference type="OrthoDB" id="2502063at2759"/>
<keyword evidence="2 5" id="KW-0812">Transmembrane</keyword>
<dbReference type="Proteomes" id="UP000238274">
    <property type="component" value="Unassembled WGS sequence"/>
</dbReference>
<dbReference type="GO" id="GO:0005886">
    <property type="term" value="C:plasma membrane"/>
    <property type="evidence" value="ECO:0007669"/>
    <property type="project" value="TreeGrafter"/>
</dbReference>
<keyword evidence="7" id="KW-1185">Reference proteome</keyword>
<dbReference type="GO" id="GO:0005385">
    <property type="term" value="F:zinc ion transmembrane transporter activity"/>
    <property type="evidence" value="ECO:0007669"/>
    <property type="project" value="TreeGrafter"/>
</dbReference>
<organism evidence="6 7">
    <name type="scientific">Puccinia striiformis</name>
    <dbReference type="NCBI Taxonomy" id="27350"/>
    <lineage>
        <taxon>Eukaryota</taxon>
        <taxon>Fungi</taxon>
        <taxon>Dikarya</taxon>
        <taxon>Basidiomycota</taxon>
        <taxon>Pucciniomycotina</taxon>
        <taxon>Pucciniomycetes</taxon>
        <taxon>Pucciniales</taxon>
        <taxon>Pucciniaceae</taxon>
        <taxon>Puccinia</taxon>
    </lineage>
</organism>
<dbReference type="VEuPathDB" id="FungiDB:PSHT_12645"/>
<feature type="non-terminal residue" evidence="6">
    <location>
        <position position="1"/>
    </location>
</feature>
<evidence type="ECO:0000313" key="6">
    <source>
        <dbReference type="EMBL" id="POW01237.1"/>
    </source>
</evidence>
<dbReference type="PANTHER" id="PTHR11040">
    <property type="entry name" value="ZINC/IRON TRANSPORTER"/>
    <property type="match status" value="1"/>
</dbReference>
<protein>
    <recommendedName>
        <fullName evidence="8">Zinc/iron permease</fullName>
    </recommendedName>
</protein>
<dbReference type="Pfam" id="PF02535">
    <property type="entry name" value="Zip"/>
    <property type="match status" value="2"/>
</dbReference>
<evidence type="ECO:0000256" key="2">
    <source>
        <dbReference type="ARBA" id="ARBA00022692"/>
    </source>
</evidence>
<feature type="transmembrane region" description="Helical" evidence="5">
    <location>
        <begin position="293"/>
        <end position="312"/>
    </location>
</feature>
<feature type="transmembrane region" description="Helical" evidence="5">
    <location>
        <begin position="206"/>
        <end position="229"/>
    </location>
</feature>
<reference evidence="6 7" key="1">
    <citation type="submission" date="2017-12" db="EMBL/GenBank/DDBJ databases">
        <title>Gene loss provides genomic basis for host adaptation in cereal stripe rust fungi.</title>
        <authorList>
            <person name="Xia C."/>
        </authorList>
    </citation>
    <scope>NUCLEOTIDE SEQUENCE [LARGE SCALE GENOMIC DNA]</scope>
    <source>
        <strain evidence="6 7">93TX-2</strain>
    </source>
</reference>
<feature type="transmembrane region" description="Helical" evidence="5">
    <location>
        <begin position="33"/>
        <end position="56"/>
    </location>
</feature>
<keyword evidence="3 5" id="KW-1133">Transmembrane helix</keyword>
<feature type="transmembrane region" description="Helical" evidence="5">
    <location>
        <begin position="324"/>
        <end position="343"/>
    </location>
</feature>
<proteinExistence type="predicted"/>
<dbReference type="AlphaFoldDB" id="A0A2S4UVC2"/>
<gene>
    <name evidence="6" type="ORF">PSHT_12645</name>
</gene>
<feature type="transmembrane region" description="Helical" evidence="5">
    <location>
        <begin position="68"/>
        <end position="91"/>
    </location>
</feature>
<evidence type="ECO:0008006" key="8">
    <source>
        <dbReference type="Google" id="ProtNLM"/>
    </source>
</evidence>
<feature type="transmembrane region" description="Helical" evidence="5">
    <location>
        <begin position="111"/>
        <end position="131"/>
    </location>
</feature>
<evidence type="ECO:0000313" key="7">
    <source>
        <dbReference type="Proteomes" id="UP000238274"/>
    </source>
</evidence>
<evidence type="ECO:0000256" key="4">
    <source>
        <dbReference type="ARBA" id="ARBA00023136"/>
    </source>
</evidence>
<dbReference type="PANTHER" id="PTHR11040:SF32">
    <property type="entry name" value="ZINC-REGULATED TRANSPORTER 1"/>
    <property type="match status" value="1"/>
</dbReference>
<dbReference type="EMBL" id="PKSM01000235">
    <property type="protein sequence ID" value="POW01237.1"/>
    <property type="molecule type" value="Genomic_DNA"/>
</dbReference>